<gene>
    <name evidence="6" type="primary">gldM</name>
    <name evidence="6" type="ORF">H2O64_19055</name>
</gene>
<dbReference type="InterPro" id="IPR019859">
    <property type="entry name" value="Motility-assoc_prot_GldM"/>
</dbReference>
<keyword evidence="1" id="KW-0472">Membrane</keyword>
<dbReference type="InterPro" id="IPR022720">
    <property type="entry name" value="Motility-assoc_prot_GldM_N"/>
</dbReference>
<feature type="domain" description="Gliding motility-associated protein GldM first immunoglobulin-like" evidence="4">
    <location>
        <begin position="229"/>
        <end position="331"/>
    </location>
</feature>
<comment type="caution">
    <text evidence="6">The sequence shown here is derived from an EMBL/GenBank/DDBJ whole genome shotgun (WGS) entry which is preliminary data.</text>
</comment>
<accession>A0ABR7QDX5</accession>
<name>A0ABR7QDX5_9FLAO</name>
<dbReference type="InterPro" id="IPR048406">
    <property type="entry name" value="GldM_Ig-like-2"/>
</dbReference>
<evidence type="ECO:0000259" key="3">
    <source>
        <dbReference type="Pfam" id="PF12081"/>
    </source>
</evidence>
<feature type="domain" description="Gliding motility-associated protein GldM C-terminal" evidence="2">
    <location>
        <begin position="417"/>
        <end position="518"/>
    </location>
</feature>
<evidence type="ECO:0000313" key="6">
    <source>
        <dbReference type="EMBL" id="MBC8756780.1"/>
    </source>
</evidence>
<keyword evidence="1" id="KW-1133">Transmembrane helix</keyword>
<keyword evidence="7" id="KW-1185">Reference proteome</keyword>
<dbReference type="Pfam" id="PF12080">
    <property type="entry name" value="GldM_4th"/>
    <property type="match status" value="1"/>
</dbReference>
<feature type="domain" description="Gliding motility-associated protein GldM second immunoglobulin-like" evidence="5">
    <location>
        <begin position="335"/>
        <end position="414"/>
    </location>
</feature>
<reference evidence="6 7" key="1">
    <citation type="submission" date="2020-07" db="EMBL/GenBank/DDBJ databases">
        <title>Description of Kordia aestuariivivens sp. nov., isolated from a tidal flat.</title>
        <authorList>
            <person name="Park S."/>
            <person name="Yoon J.-H."/>
        </authorList>
    </citation>
    <scope>NUCLEOTIDE SEQUENCE [LARGE SCALE GENOMIC DNA]</scope>
    <source>
        <strain evidence="6 7">YSTF-M3</strain>
    </source>
</reference>
<dbReference type="RefSeq" id="WP_187563821.1">
    <property type="nucleotide sequence ID" value="NZ_JACGWS010000013.1"/>
</dbReference>
<feature type="transmembrane region" description="Helical" evidence="1">
    <location>
        <begin position="12"/>
        <end position="29"/>
    </location>
</feature>
<protein>
    <submittedName>
        <fullName evidence="6">Gliding motility protein GldM</fullName>
    </submittedName>
</protein>
<dbReference type="EMBL" id="JACGWS010000013">
    <property type="protein sequence ID" value="MBC8756780.1"/>
    <property type="molecule type" value="Genomic_DNA"/>
</dbReference>
<dbReference type="Pfam" id="PF21602">
    <property type="entry name" value="GldM_3rd"/>
    <property type="match status" value="1"/>
</dbReference>
<dbReference type="InterPro" id="IPR022719">
    <property type="entry name" value="Motility-assoc_prot_GldM_C"/>
</dbReference>
<proteinExistence type="predicted"/>
<feature type="domain" description="Gliding motility-associated protein GldM N-terminal" evidence="3">
    <location>
        <begin position="31"/>
        <end position="225"/>
    </location>
</feature>
<evidence type="ECO:0000256" key="1">
    <source>
        <dbReference type="SAM" id="Phobius"/>
    </source>
</evidence>
<evidence type="ECO:0000313" key="7">
    <source>
        <dbReference type="Proteomes" id="UP000619238"/>
    </source>
</evidence>
<dbReference type="Pfam" id="PF21601">
    <property type="entry name" value="GldM_2nd"/>
    <property type="match status" value="1"/>
</dbReference>
<dbReference type="Proteomes" id="UP000619238">
    <property type="component" value="Unassembled WGS sequence"/>
</dbReference>
<keyword evidence="1" id="KW-0812">Transmembrane</keyword>
<evidence type="ECO:0000259" key="4">
    <source>
        <dbReference type="Pfam" id="PF21601"/>
    </source>
</evidence>
<sequence length="520" mass="56957">MAGGKQSARQKMINLMYLVFIAMIAMTMTKEVLSAFGSMNSKFVSTNELTDKSNETLLKGLEQKAEEKVEFKVPAEKAKVIKGISDRFNSYLADLKKDIVEGGGYEREENGDLPYEQMDKGDYLDEQWFTGDRLTIKGDSVMASINKYKSDIRGVLGNDESYRAAIENFEKRFDLSDITNEEGDELGYLDYNFKGFPAIASYAKITAMQNDVKTTEANLYNLFLGNSLDEAITLKNYTAIVIPDKNAFFAGEEFRGTVVLGKYADVTPSKLNVNGKDISLTEEGNIDSVGNARLKFKTGNVGEHEVKGVFTFVEKGEELPIPFVGNYVVVPRPNSATISADKMNVVYRGVDNPMTISFAGVSDNKVSATAPGLNKVSTGKYNMKPQGGAKVTISVSATLDDGTRVGDNKEFRIKEIPAPTGYFRGVAGSTKMSKSGVEKGTVQAKLDDFDFDLPLRVTQFDFKVPGQPTITVNGSKLDSRAKSALNRAKRGQTVQILNIKAKSSGPLIKRVAPVIIEITN</sequence>
<dbReference type="InterPro" id="IPR048405">
    <property type="entry name" value="GldM_Ig-like-1"/>
</dbReference>
<dbReference type="Pfam" id="PF12081">
    <property type="entry name" value="GldM_1st"/>
    <property type="match status" value="1"/>
</dbReference>
<dbReference type="NCBIfam" id="TIGR03517">
    <property type="entry name" value="GldM_gliding"/>
    <property type="match status" value="1"/>
</dbReference>
<evidence type="ECO:0000259" key="5">
    <source>
        <dbReference type="Pfam" id="PF21602"/>
    </source>
</evidence>
<evidence type="ECO:0000259" key="2">
    <source>
        <dbReference type="Pfam" id="PF12080"/>
    </source>
</evidence>
<organism evidence="6 7">
    <name type="scientific">Kordia aestuariivivens</name>
    <dbReference type="NCBI Taxonomy" id="2759037"/>
    <lineage>
        <taxon>Bacteria</taxon>
        <taxon>Pseudomonadati</taxon>
        <taxon>Bacteroidota</taxon>
        <taxon>Flavobacteriia</taxon>
        <taxon>Flavobacteriales</taxon>
        <taxon>Flavobacteriaceae</taxon>
        <taxon>Kordia</taxon>
    </lineage>
</organism>